<name>A0A382X6U4_9ZZZZ</name>
<dbReference type="PANTHER" id="PTHR18866">
    <property type="entry name" value="CARBOXYLASE:PYRUVATE/ACETYL-COA/PROPIONYL-COA CARBOXYLASE"/>
    <property type="match status" value="1"/>
</dbReference>
<dbReference type="EMBL" id="UINC01165107">
    <property type="protein sequence ID" value="SVD66315.1"/>
    <property type="molecule type" value="Genomic_DNA"/>
</dbReference>
<evidence type="ECO:0000256" key="4">
    <source>
        <dbReference type="ARBA" id="ARBA00023267"/>
    </source>
</evidence>
<evidence type="ECO:0000256" key="1">
    <source>
        <dbReference type="ARBA" id="ARBA00022598"/>
    </source>
</evidence>
<evidence type="ECO:0000256" key="2">
    <source>
        <dbReference type="ARBA" id="ARBA00022741"/>
    </source>
</evidence>
<evidence type="ECO:0000256" key="3">
    <source>
        <dbReference type="ARBA" id="ARBA00022840"/>
    </source>
</evidence>
<keyword evidence="3" id="KW-0067">ATP-binding</keyword>
<accession>A0A382X6U4</accession>
<reference evidence="6" key="1">
    <citation type="submission" date="2018-05" db="EMBL/GenBank/DDBJ databases">
        <authorList>
            <person name="Lanie J.A."/>
            <person name="Ng W.-L."/>
            <person name="Kazmierczak K.M."/>
            <person name="Andrzejewski T.M."/>
            <person name="Davidsen T.M."/>
            <person name="Wayne K.J."/>
            <person name="Tettelin H."/>
            <person name="Glass J.I."/>
            <person name="Rusch D."/>
            <person name="Podicherti R."/>
            <person name="Tsui H.-C.T."/>
            <person name="Winkler M.E."/>
        </authorList>
    </citation>
    <scope>NUCLEOTIDE SEQUENCE</scope>
</reference>
<dbReference type="InterPro" id="IPR005481">
    <property type="entry name" value="BC-like_N"/>
</dbReference>
<dbReference type="InterPro" id="IPR050856">
    <property type="entry name" value="Biotin_carboxylase_complex"/>
</dbReference>
<dbReference type="SUPFAM" id="SSF52440">
    <property type="entry name" value="PreATP-grasp domain"/>
    <property type="match status" value="1"/>
</dbReference>
<keyword evidence="4" id="KW-0092">Biotin</keyword>
<dbReference type="Pfam" id="PF00289">
    <property type="entry name" value="Biotin_carb_N"/>
    <property type="match status" value="1"/>
</dbReference>
<dbReference type="InterPro" id="IPR016185">
    <property type="entry name" value="PreATP-grasp_dom_sf"/>
</dbReference>
<dbReference type="GO" id="GO:0005524">
    <property type="term" value="F:ATP binding"/>
    <property type="evidence" value="ECO:0007669"/>
    <property type="project" value="UniProtKB-KW"/>
</dbReference>
<dbReference type="GO" id="GO:0016874">
    <property type="term" value="F:ligase activity"/>
    <property type="evidence" value="ECO:0007669"/>
    <property type="project" value="UniProtKB-KW"/>
</dbReference>
<gene>
    <name evidence="6" type="ORF">METZ01_LOCUS419169</name>
</gene>
<sequence length="148" mass="16026">MFKKILIANRGEIAVRIIRTCREMGIKTVAVFSEVDRTSPHVLKAHEAYCVGPPPSSKSYLNIDKILEIIKNTGADAVHPGYGFLSENAYFSKLISKMGAVWIGPPSSIITTMGDKMAARRLAEKAGVPVVPGTTEPLKDLQTAKNTA</sequence>
<feature type="non-terminal residue" evidence="6">
    <location>
        <position position="148"/>
    </location>
</feature>
<feature type="domain" description="Biotin carboxylation" evidence="5">
    <location>
        <begin position="1"/>
        <end position="148"/>
    </location>
</feature>
<dbReference type="Gene3D" id="3.30.470.20">
    <property type="entry name" value="ATP-grasp fold, B domain"/>
    <property type="match status" value="1"/>
</dbReference>
<evidence type="ECO:0000313" key="6">
    <source>
        <dbReference type="EMBL" id="SVD66315.1"/>
    </source>
</evidence>
<keyword evidence="1" id="KW-0436">Ligase</keyword>
<evidence type="ECO:0000259" key="5">
    <source>
        <dbReference type="PROSITE" id="PS50979"/>
    </source>
</evidence>
<proteinExistence type="predicted"/>
<dbReference type="FunFam" id="3.40.50.20:FF:000010">
    <property type="entry name" value="Propionyl-CoA carboxylase subunit alpha"/>
    <property type="match status" value="1"/>
</dbReference>
<dbReference type="InterPro" id="IPR011764">
    <property type="entry name" value="Biotin_carboxylation_dom"/>
</dbReference>
<protein>
    <recommendedName>
        <fullName evidence="5">Biotin carboxylation domain-containing protein</fullName>
    </recommendedName>
</protein>
<keyword evidence="2" id="KW-0547">Nucleotide-binding</keyword>
<dbReference type="PANTHER" id="PTHR18866:SF33">
    <property type="entry name" value="METHYLCROTONOYL-COA CARBOXYLASE SUBUNIT ALPHA, MITOCHONDRIAL-RELATED"/>
    <property type="match status" value="1"/>
</dbReference>
<dbReference type="PROSITE" id="PS50979">
    <property type="entry name" value="BC"/>
    <property type="match status" value="1"/>
</dbReference>
<dbReference type="AlphaFoldDB" id="A0A382X6U4"/>
<organism evidence="6">
    <name type="scientific">marine metagenome</name>
    <dbReference type="NCBI Taxonomy" id="408172"/>
    <lineage>
        <taxon>unclassified sequences</taxon>
        <taxon>metagenomes</taxon>
        <taxon>ecological metagenomes</taxon>
    </lineage>
</organism>